<sequence length="99" mass="10469">MEAMAPKAAGAAALLSGLANPHRLMILCALVEGERNVGALIAATGIAPTSMSQHLNKLKDEGIVTARRAHRTLFYSITHPAARDLMAVLHAHFCGKEEA</sequence>
<dbReference type="SUPFAM" id="SSF46785">
    <property type="entry name" value="Winged helix' DNA-binding domain"/>
    <property type="match status" value="1"/>
</dbReference>
<evidence type="ECO:0000313" key="6">
    <source>
        <dbReference type="Proteomes" id="UP000245890"/>
    </source>
</evidence>
<name>A0A2U0SEV9_9SPHN</name>
<keyword evidence="2" id="KW-0238">DNA-binding</keyword>
<dbReference type="Proteomes" id="UP000245890">
    <property type="component" value="Unassembled WGS sequence"/>
</dbReference>
<proteinExistence type="predicted"/>
<dbReference type="InterPro" id="IPR011991">
    <property type="entry name" value="ArsR-like_HTH"/>
</dbReference>
<dbReference type="NCBIfam" id="NF033788">
    <property type="entry name" value="HTH_metalloreg"/>
    <property type="match status" value="1"/>
</dbReference>
<dbReference type="InterPro" id="IPR051011">
    <property type="entry name" value="Metal_resp_trans_reg"/>
</dbReference>
<evidence type="ECO:0000256" key="1">
    <source>
        <dbReference type="ARBA" id="ARBA00023015"/>
    </source>
</evidence>
<accession>A0A2U0SEV9</accession>
<evidence type="ECO:0000256" key="3">
    <source>
        <dbReference type="ARBA" id="ARBA00023163"/>
    </source>
</evidence>
<dbReference type="PANTHER" id="PTHR43132">
    <property type="entry name" value="ARSENICAL RESISTANCE OPERON REPRESSOR ARSR-RELATED"/>
    <property type="match status" value="1"/>
</dbReference>
<dbReference type="CDD" id="cd00090">
    <property type="entry name" value="HTH_ARSR"/>
    <property type="match status" value="1"/>
</dbReference>
<dbReference type="OrthoDB" id="194599at2"/>
<evidence type="ECO:0000256" key="2">
    <source>
        <dbReference type="ARBA" id="ARBA00023125"/>
    </source>
</evidence>
<dbReference type="EMBL" id="QENQ01000001">
    <property type="protein sequence ID" value="PVX29897.1"/>
    <property type="molecule type" value="Genomic_DNA"/>
</dbReference>
<dbReference type="Pfam" id="PF01022">
    <property type="entry name" value="HTH_5"/>
    <property type="match status" value="1"/>
</dbReference>
<gene>
    <name evidence="5" type="ORF">DD559_11610</name>
</gene>
<dbReference type="GO" id="GO:0003677">
    <property type="term" value="F:DNA binding"/>
    <property type="evidence" value="ECO:0007669"/>
    <property type="project" value="UniProtKB-KW"/>
</dbReference>
<keyword evidence="1" id="KW-0805">Transcription regulation</keyword>
<protein>
    <submittedName>
        <fullName evidence="5">Transcriptional regulator</fullName>
    </submittedName>
</protein>
<dbReference type="InterPro" id="IPR036390">
    <property type="entry name" value="WH_DNA-bd_sf"/>
</dbReference>
<dbReference type="PROSITE" id="PS50987">
    <property type="entry name" value="HTH_ARSR_2"/>
    <property type="match status" value="1"/>
</dbReference>
<keyword evidence="3" id="KW-0804">Transcription</keyword>
<keyword evidence="6" id="KW-1185">Reference proteome</keyword>
<dbReference type="InterPro" id="IPR036388">
    <property type="entry name" value="WH-like_DNA-bd_sf"/>
</dbReference>
<organism evidence="5 6">
    <name type="scientific">Sphingomonas pokkalii</name>
    <dbReference type="NCBI Taxonomy" id="2175090"/>
    <lineage>
        <taxon>Bacteria</taxon>
        <taxon>Pseudomonadati</taxon>
        <taxon>Pseudomonadota</taxon>
        <taxon>Alphaproteobacteria</taxon>
        <taxon>Sphingomonadales</taxon>
        <taxon>Sphingomonadaceae</taxon>
        <taxon>Sphingomonas</taxon>
    </lineage>
</organism>
<dbReference type="GO" id="GO:0003700">
    <property type="term" value="F:DNA-binding transcription factor activity"/>
    <property type="evidence" value="ECO:0007669"/>
    <property type="project" value="InterPro"/>
</dbReference>
<evidence type="ECO:0000313" key="5">
    <source>
        <dbReference type="EMBL" id="PVX29897.1"/>
    </source>
</evidence>
<dbReference type="AlphaFoldDB" id="A0A2U0SEV9"/>
<evidence type="ECO:0000259" key="4">
    <source>
        <dbReference type="PROSITE" id="PS50987"/>
    </source>
</evidence>
<reference evidence="5 6" key="1">
    <citation type="submission" date="2018-05" db="EMBL/GenBank/DDBJ databases">
        <title>Description of Sphingomonas pokkalii sp nov, isolated from the rhizosphere of saline tolerant pokkali rice and its draft genome analysis.</title>
        <authorList>
            <person name="Menon R."/>
            <person name="Kumari S."/>
            <person name="Rameshkumar N."/>
        </authorList>
    </citation>
    <scope>NUCLEOTIDE SEQUENCE [LARGE SCALE GENOMIC DNA]</scope>
    <source>
        <strain evidence="5 6">L3B27</strain>
    </source>
</reference>
<dbReference type="InterPro" id="IPR001845">
    <property type="entry name" value="HTH_ArsR_DNA-bd_dom"/>
</dbReference>
<feature type="domain" description="HTH arsR-type" evidence="4">
    <location>
        <begin position="3"/>
        <end position="97"/>
    </location>
</feature>
<dbReference type="PRINTS" id="PR00778">
    <property type="entry name" value="HTHARSR"/>
</dbReference>
<dbReference type="SMART" id="SM00418">
    <property type="entry name" value="HTH_ARSR"/>
    <property type="match status" value="1"/>
</dbReference>
<dbReference type="PANTHER" id="PTHR43132:SF2">
    <property type="entry name" value="ARSENICAL RESISTANCE OPERON REPRESSOR ARSR-RELATED"/>
    <property type="match status" value="1"/>
</dbReference>
<comment type="caution">
    <text evidence="5">The sequence shown here is derived from an EMBL/GenBank/DDBJ whole genome shotgun (WGS) entry which is preliminary data.</text>
</comment>
<dbReference type="Gene3D" id="1.10.10.10">
    <property type="entry name" value="Winged helix-like DNA-binding domain superfamily/Winged helix DNA-binding domain"/>
    <property type="match status" value="1"/>
</dbReference>